<evidence type="ECO:0000313" key="3">
    <source>
        <dbReference type="Proteomes" id="UP001589854"/>
    </source>
</evidence>
<dbReference type="Proteomes" id="UP001589854">
    <property type="component" value="Unassembled WGS sequence"/>
</dbReference>
<sequence length="73" mass="8237">MCFILRDEGEKVLGGITGTIFWYKLNIDFLWVDESLKGPGYGKKLLKTFITLGSSDSQKSTIFLAPLLSYSHF</sequence>
<dbReference type="CDD" id="cd04301">
    <property type="entry name" value="NAT_SF"/>
    <property type="match status" value="1"/>
</dbReference>
<evidence type="ECO:0000313" key="2">
    <source>
        <dbReference type="EMBL" id="MFC0272353.1"/>
    </source>
</evidence>
<dbReference type="InterPro" id="IPR016181">
    <property type="entry name" value="Acyl_CoA_acyltransferase"/>
</dbReference>
<keyword evidence="2" id="KW-0012">Acyltransferase</keyword>
<organism evidence="2 3">
    <name type="scientific">Metabacillus herbersteinensis</name>
    <dbReference type="NCBI Taxonomy" id="283816"/>
    <lineage>
        <taxon>Bacteria</taxon>
        <taxon>Bacillati</taxon>
        <taxon>Bacillota</taxon>
        <taxon>Bacilli</taxon>
        <taxon>Bacillales</taxon>
        <taxon>Bacillaceae</taxon>
        <taxon>Metabacillus</taxon>
    </lineage>
</organism>
<reference evidence="2 3" key="1">
    <citation type="submission" date="2024-09" db="EMBL/GenBank/DDBJ databases">
        <authorList>
            <person name="Sun Q."/>
            <person name="Mori K."/>
        </authorList>
    </citation>
    <scope>NUCLEOTIDE SEQUENCE [LARGE SCALE GENOMIC DNA]</scope>
    <source>
        <strain evidence="2 3">CCM 7228</strain>
    </source>
</reference>
<evidence type="ECO:0000259" key="1">
    <source>
        <dbReference type="Pfam" id="PF00583"/>
    </source>
</evidence>
<name>A0ABV6GFW3_9BACI</name>
<protein>
    <submittedName>
        <fullName evidence="2">GNAT family N-acetyltransferase</fullName>
        <ecNumber evidence="2">2.3.1.-</ecNumber>
    </submittedName>
</protein>
<dbReference type="RefSeq" id="WP_378934843.1">
    <property type="nucleotide sequence ID" value="NZ_JBHLVO010000010.1"/>
</dbReference>
<dbReference type="EMBL" id="JBHLVO010000010">
    <property type="protein sequence ID" value="MFC0272353.1"/>
    <property type="molecule type" value="Genomic_DNA"/>
</dbReference>
<dbReference type="GO" id="GO:0016746">
    <property type="term" value="F:acyltransferase activity"/>
    <property type="evidence" value="ECO:0007669"/>
    <property type="project" value="UniProtKB-KW"/>
</dbReference>
<dbReference type="Gene3D" id="3.40.630.30">
    <property type="match status" value="1"/>
</dbReference>
<dbReference type="Pfam" id="PF00583">
    <property type="entry name" value="Acetyltransf_1"/>
    <property type="match status" value="1"/>
</dbReference>
<dbReference type="InterPro" id="IPR000182">
    <property type="entry name" value="GNAT_dom"/>
</dbReference>
<proteinExistence type="predicted"/>
<keyword evidence="2" id="KW-0808">Transferase</keyword>
<gene>
    <name evidence="2" type="ORF">ACFFIX_13000</name>
</gene>
<dbReference type="EC" id="2.3.1.-" evidence="2"/>
<feature type="domain" description="N-acetyltransferase" evidence="1">
    <location>
        <begin position="2"/>
        <end position="56"/>
    </location>
</feature>
<accession>A0ABV6GFW3</accession>
<comment type="caution">
    <text evidence="2">The sequence shown here is derived from an EMBL/GenBank/DDBJ whole genome shotgun (WGS) entry which is preliminary data.</text>
</comment>
<dbReference type="SUPFAM" id="SSF55729">
    <property type="entry name" value="Acyl-CoA N-acyltransferases (Nat)"/>
    <property type="match status" value="1"/>
</dbReference>
<keyword evidence="3" id="KW-1185">Reference proteome</keyword>